<proteinExistence type="predicted"/>
<dbReference type="InterPro" id="IPR036105">
    <property type="entry name" value="DiNase_FeMo-co_biosyn_sf"/>
</dbReference>
<accession>A0A8J6ND82</accession>
<evidence type="ECO:0000259" key="1">
    <source>
        <dbReference type="Pfam" id="PF02579"/>
    </source>
</evidence>
<reference evidence="2 3" key="1">
    <citation type="submission" date="2020-08" db="EMBL/GenBank/DDBJ databases">
        <title>Bridging the membrane lipid divide: bacteria of the FCB group superphylum have the potential to synthesize archaeal ether lipids.</title>
        <authorList>
            <person name="Villanueva L."/>
            <person name="Von Meijenfeldt F.A.B."/>
            <person name="Westbye A.B."/>
            <person name="Yadav S."/>
            <person name="Hopmans E.C."/>
            <person name="Dutilh B.E."/>
            <person name="Sinninghe Damste J.S."/>
        </authorList>
    </citation>
    <scope>NUCLEOTIDE SEQUENCE [LARGE SCALE GENOMIC DNA]</scope>
    <source>
        <strain evidence="2">NIOZ-UU47</strain>
    </source>
</reference>
<dbReference type="PANTHER" id="PTHR33937:SF2">
    <property type="entry name" value="DINITROGENASE IRON-MOLYBDENUM COFACTOR BIOSYNTHESIS DOMAIN-CONTAINING PROTEIN"/>
    <property type="match status" value="1"/>
</dbReference>
<comment type="caution">
    <text evidence="2">The sequence shown here is derived from an EMBL/GenBank/DDBJ whole genome shotgun (WGS) entry which is preliminary data.</text>
</comment>
<dbReference type="Gene3D" id="3.30.420.130">
    <property type="entry name" value="Dinitrogenase iron-molybdenum cofactor biosynthesis domain"/>
    <property type="match status" value="1"/>
</dbReference>
<name>A0A8J6ND82_9BACT</name>
<dbReference type="SUPFAM" id="SSF53146">
    <property type="entry name" value="Nitrogenase accessory factor-like"/>
    <property type="match status" value="1"/>
</dbReference>
<dbReference type="InterPro" id="IPR003731">
    <property type="entry name" value="Di-Nase_FeMo-co_biosynth"/>
</dbReference>
<protein>
    <submittedName>
        <fullName evidence="2">NifB/NifX family molybdenum-iron cluster-binding protein</fullName>
    </submittedName>
</protein>
<dbReference type="EMBL" id="JACNJZ010000074">
    <property type="protein sequence ID" value="MBC8317162.1"/>
    <property type="molecule type" value="Genomic_DNA"/>
</dbReference>
<organism evidence="2 3">
    <name type="scientific">Candidatus Desulfobia pelagia</name>
    <dbReference type="NCBI Taxonomy" id="2841692"/>
    <lineage>
        <taxon>Bacteria</taxon>
        <taxon>Pseudomonadati</taxon>
        <taxon>Thermodesulfobacteriota</taxon>
        <taxon>Desulfobulbia</taxon>
        <taxon>Desulfobulbales</taxon>
        <taxon>Desulfobulbaceae</taxon>
        <taxon>Candidatus Desulfobia</taxon>
    </lineage>
</organism>
<evidence type="ECO:0000313" key="2">
    <source>
        <dbReference type="EMBL" id="MBC8317162.1"/>
    </source>
</evidence>
<dbReference type="PANTHER" id="PTHR33937">
    <property type="entry name" value="IRON-MOLYBDENUM PROTEIN-RELATED-RELATED"/>
    <property type="match status" value="1"/>
</dbReference>
<dbReference type="Pfam" id="PF02579">
    <property type="entry name" value="Nitro_FeMo-Co"/>
    <property type="match status" value="1"/>
</dbReference>
<dbReference type="Proteomes" id="UP000614424">
    <property type="component" value="Unassembled WGS sequence"/>
</dbReference>
<dbReference type="InterPro" id="IPR051840">
    <property type="entry name" value="NifX/NifY_domain"/>
</dbReference>
<gene>
    <name evidence="2" type="ORF">H8E41_04595</name>
</gene>
<feature type="domain" description="Dinitrogenase iron-molybdenum cofactor biosynthesis" evidence="1">
    <location>
        <begin position="18"/>
        <end position="106"/>
    </location>
</feature>
<evidence type="ECO:0000313" key="3">
    <source>
        <dbReference type="Proteomes" id="UP000614424"/>
    </source>
</evidence>
<sequence length="131" mass="13917">MKKIKLAVPTNNPGGMGATRSGHFGQADVFTIIDFENGAVAEVSTVGNVEHGTGGCMVPVNHLKDHDVDVIVVSGMGMRPMKGFNEVGIKVFYADQEAFQDVQDVVDGFLQNKLPEMQAQNACGGGSDCHH</sequence>
<dbReference type="AlphaFoldDB" id="A0A8J6ND82"/>